<dbReference type="EMBL" id="JAGGNH010000004">
    <property type="protein sequence ID" value="KAJ0974947.1"/>
    <property type="molecule type" value="Genomic_DNA"/>
</dbReference>
<protein>
    <submittedName>
        <fullName evidence="2">Uncharacterized protein</fullName>
    </submittedName>
</protein>
<sequence>MVLLIWASAPEIAVDIDDPAAKEVLEMVDEAGALGVVVEVGLEDVFNVGGIGGNDAADVTENAEGDGVGGAGGEEFGHPVEEVVAVAE</sequence>
<name>A0A9D5CKW2_9LILI</name>
<evidence type="ECO:0000313" key="3">
    <source>
        <dbReference type="Proteomes" id="UP001085076"/>
    </source>
</evidence>
<feature type="region of interest" description="Disordered" evidence="1">
    <location>
        <begin position="56"/>
        <end position="76"/>
    </location>
</feature>
<reference evidence="2" key="2">
    <citation type="journal article" date="2022" name="Hortic Res">
        <title>The genome of Dioscorea zingiberensis sheds light on the biosynthesis, origin and evolution of the medicinally important diosgenin saponins.</title>
        <authorList>
            <person name="Li Y."/>
            <person name="Tan C."/>
            <person name="Li Z."/>
            <person name="Guo J."/>
            <person name="Li S."/>
            <person name="Chen X."/>
            <person name="Wang C."/>
            <person name="Dai X."/>
            <person name="Yang H."/>
            <person name="Song W."/>
            <person name="Hou L."/>
            <person name="Xu J."/>
            <person name="Tong Z."/>
            <person name="Xu A."/>
            <person name="Yuan X."/>
            <person name="Wang W."/>
            <person name="Yang Q."/>
            <person name="Chen L."/>
            <person name="Sun Z."/>
            <person name="Wang K."/>
            <person name="Pan B."/>
            <person name="Chen J."/>
            <person name="Bao Y."/>
            <person name="Liu F."/>
            <person name="Qi X."/>
            <person name="Gang D.R."/>
            <person name="Wen J."/>
            <person name="Li J."/>
        </authorList>
    </citation>
    <scope>NUCLEOTIDE SEQUENCE</scope>
    <source>
        <strain evidence="2">Dzin_1.0</strain>
    </source>
</reference>
<comment type="caution">
    <text evidence="2">The sequence shown here is derived from an EMBL/GenBank/DDBJ whole genome shotgun (WGS) entry which is preliminary data.</text>
</comment>
<organism evidence="2 3">
    <name type="scientific">Dioscorea zingiberensis</name>
    <dbReference type="NCBI Taxonomy" id="325984"/>
    <lineage>
        <taxon>Eukaryota</taxon>
        <taxon>Viridiplantae</taxon>
        <taxon>Streptophyta</taxon>
        <taxon>Embryophyta</taxon>
        <taxon>Tracheophyta</taxon>
        <taxon>Spermatophyta</taxon>
        <taxon>Magnoliopsida</taxon>
        <taxon>Liliopsida</taxon>
        <taxon>Dioscoreales</taxon>
        <taxon>Dioscoreaceae</taxon>
        <taxon>Dioscorea</taxon>
    </lineage>
</organism>
<proteinExistence type="predicted"/>
<reference evidence="2" key="1">
    <citation type="submission" date="2021-03" db="EMBL/GenBank/DDBJ databases">
        <authorList>
            <person name="Li Z."/>
            <person name="Yang C."/>
        </authorList>
    </citation>
    <scope>NUCLEOTIDE SEQUENCE</scope>
    <source>
        <strain evidence="2">Dzin_1.0</strain>
        <tissue evidence="2">Leaf</tissue>
    </source>
</reference>
<keyword evidence="3" id="KW-1185">Reference proteome</keyword>
<gene>
    <name evidence="2" type="ORF">J5N97_016912</name>
</gene>
<dbReference type="Proteomes" id="UP001085076">
    <property type="component" value="Miscellaneous, Linkage group lg04"/>
</dbReference>
<accession>A0A9D5CKW2</accession>
<dbReference type="AlphaFoldDB" id="A0A9D5CKW2"/>
<evidence type="ECO:0000313" key="2">
    <source>
        <dbReference type="EMBL" id="KAJ0974947.1"/>
    </source>
</evidence>
<evidence type="ECO:0000256" key="1">
    <source>
        <dbReference type="SAM" id="MobiDB-lite"/>
    </source>
</evidence>